<feature type="non-terminal residue" evidence="1">
    <location>
        <position position="1"/>
    </location>
</feature>
<feature type="non-terminal residue" evidence="1">
    <location>
        <position position="99"/>
    </location>
</feature>
<comment type="caution">
    <text evidence="1">The sequence shown here is derived from an EMBL/GenBank/DDBJ whole genome shotgun (WGS) entry which is preliminary data.</text>
</comment>
<evidence type="ECO:0000313" key="1">
    <source>
        <dbReference type="EMBL" id="CAG8793264.1"/>
    </source>
</evidence>
<proteinExistence type="predicted"/>
<dbReference type="EMBL" id="CAJVPW010071302">
    <property type="protein sequence ID" value="CAG8793264.1"/>
    <property type="molecule type" value="Genomic_DNA"/>
</dbReference>
<protein>
    <submittedName>
        <fullName evidence="1">7638_t:CDS:1</fullName>
    </submittedName>
</protein>
<keyword evidence="2" id="KW-1185">Reference proteome</keyword>
<dbReference type="Proteomes" id="UP000789366">
    <property type="component" value="Unassembled WGS sequence"/>
</dbReference>
<evidence type="ECO:0000313" key="2">
    <source>
        <dbReference type="Proteomes" id="UP000789366"/>
    </source>
</evidence>
<sequence>TSEQAKASKKLYGDFTLASDYMSFDTDIPDEDFSTTNTDLPEPSRNALSERDQNIQRERQINPEIETEGQKQMENHVNQDIEDQKQTKNEALEKFLTGN</sequence>
<name>A0ACA9RHI0_9GLOM</name>
<reference evidence="1" key="1">
    <citation type="submission" date="2021-06" db="EMBL/GenBank/DDBJ databases">
        <authorList>
            <person name="Kallberg Y."/>
            <person name="Tangrot J."/>
            <person name="Rosling A."/>
        </authorList>
    </citation>
    <scope>NUCLEOTIDE SEQUENCE</scope>
    <source>
        <strain evidence="1">28 12/20/2015</strain>
    </source>
</reference>
<accession>A0ACA9RHI0</accession>
<organism evidence="1 2">
    <name type="scientific">Cetraspora pellucida</name>
    <dbReference type="NCBI Taxonomy" id="1433469"/>
    <lineage>
        <taxon>Eukaryota</taxon>
        <taxon>Fungi</taxon>
        <taxon>Fungi incertae sedis</taxon>
        <taxon>Mucoromycota</taxon>
        <taxon>Glomeromycotina</taxon>
        <taxon>Glomeromycetes</taxon>
        <taxon>Diversisporales</taxon>
        <taxon>Gigasporaceae</taxon>
        <taxon>Cetraspora</taxon>
    </lineage>
</organism>
<gene>
    <name evidence="1" type="ORF">SPELUC_LOCUS17420</name>
</gene>